<feature type="non-terminal residue" evidence="1">
    <location>
        <position position="99"/>
    </location>
</feature>
<dbReference type="AlphaFoldDB" id="X1VMP1"/>
<accession>X1VMP1</accession>
<proteinExistence type="predicted"/>
<comment type="caution">
    <text evidence="1">The sequence shown here is derived from an EMBL/GenBank/DDBJ whole genome shotgun (WGS) entry which is preliminary data.</text>
</comment>
<name>X1VMP1_9ZZZZ</name>
<gene>
    <name evidence="1" type="ORF">S12H4_58667</name>
</gene>
<reference evidence="1" key="1">
    <citation type="journal article" date="2014" name="Front. Microbiol.">
        <title>High frequency of phylogenetically diverse reductive dehalogenase-homologous genes in deep subseafloor sedimentary metagenomes.</title>
        <authorList>
            <person name="Kawai M."/>
            <person name="Futagami T."/>
            <person name="Toyoda A."/>
            <person name="Takaki Y."/>
            <person name="Nishi S."/>
            <person name="Hori S."/>
            <person name="Arai W."/>
            <person name="Tsubouchi T."/>
            <person name="Morono Y."/>
            <person name="Uchiyama I."/>
            <person name="Ito T."/>
            <person name="Fujiyama A."/>
            <person name="Inagaki F."/>
            <person name="Takami H."/>
        </authorList>
    </citation>
    <scope>NUCLEOTIDE SEQUENCE</scope>
    <source>
        <strain evidence="1">Expedition CK06-06</strain>
    </source>
</reference>
<evidence type="ECO:0000313" key="1">
    <source>
        <dbReference type="EMBL" id="GAJ20887.1"/>
    </source>
</evidence>
<dbReference type="EMBL" id="BARW01038161">
    <property type="protein sequence ID" value="GAJ20887.1"/>
    <property type="molecule type" value="Genomic_DNA"/>
</dbReference>
<sequence>MTEEEKQQTPIPTMEEWIREEDPYKDDPKFCRPCRLGVIASWYFNELTEKGHQDLAAVIEQIGIKDESPDMPLTLCKQFDIIKVVVEEPLRERLKDFDL</sequence>
<organism evidence="1">
    <name type="scientific">marine sediment metagenome</name>
    <dbReference type="NCBI Taxonomy" id="412755"/>
    <lineage>
        <taxon>unclassified sequences</taxon>
        <taxon>metagenomes</taxon>
        <taxon>ecological metagenomes</taxon>
    </lineage>
</organism>
<protein>
    <submittedName>
        <fullName evidence="1">Uncharacterized protein</fullName>
    </submittedName>
</protein>